<dbReference type="Proteomes" id="UP000613030">
    <property type="component" value="Unassembled WGS sequence"/>
</dbReference>
<sequence length="157" mass="17645">MKAKLATPLLIACALFLAIGNGTGLYEHMFAIPAMLSSPDALHNVINSNQGQPTRFWIPLHALILITLILSLIFNWKDPNRKRLVLMVSISYLYISIVSIFFAKQLFAFEDIADVQEFARQTSRWIALSWHRPMMGLASVVLLMVAISRSSTRVVSQ</sequence>
<gene>
    <name evidence="2" type="ORF">JI741_09440</name>
</gene>
<keyword evidence="1" id="KW-0812">Transmembrane</keyword>
<feature type="transmembrane region" description="Helical" evidence="1">
    <location>
        <begin position="56"/>
        <end position="74"/>
    </location>
</feature>
<feature type="transmembrane region" description="Helical" evidence="1">
    <location>
        <begin position="129"/>
        <end position="147"/>
    </location>
</feature>
<protein>
    <recommendedName>
        <fullName evidence="4">DUF1772 domain-containing protein</fullName>
    </recommendedName>
</protein>
<keyword evidence="3" id="KW-1185">Reference proteome</keyword>
<evidence type="ECO:0000313" key="2">
    <source>
        <dbReference type="EMBL" id="MBL0741443.1"/>
    </source>
</evidence>
<dbReference type="RefSeq" id="WP_202008823.1">
    <property type="nucleotide sequence ID" value="NZ_JAERRB010000003.1"/>
</dbReference>
<keyword evidence="1" id="KW-0472">Membrane</keyword>
<proteinExistence type="predicted"/>
<feature type="transmembrane region" description="Helical" evidence="1">
    <location>
        <begin position="86"/>
        <end position="109"/>
    </location>
</feature>
<evidence type="ECO:0000313" key="3">
    <source>
        <dbReference type="Proteomes" id="UP000613030"/>
    </source>
</evidence>
<evidence type="ECO:0000256" key="1">
    <source>
        <dbReference type="SAM" id="Phobius"/>
    </source>
</evidence>
<evidence type="ECO:0008006" key="4">
    <source>
        <dbReference type="Google" id="ProtNLM"/>
    </source>
</evidence>
<organism evidence="2 3">
    <name type="scientific">Chryseolinea lacunae</name>
    <dbReference type="NCBI Taxonomy" id="2801331"/>
    <lineage>
        <taxon>Bacteria</taxon>
        <taxon>Pseudomonadati</taxon>
        <taxon>Bacteroidota</taxon>
        <taxon>Cytophagia</taxon>
        <taxon>Cytophagales</taxon>
        <taxon>Fulvivirgaceae</taxon>
        <taxon>Chryseolinea</taxon>
    </lineage>
</organism>
<name>A0ABS1KQ61_9BACT</name>
<comment type="caution">
    <text evidence="2">The sequence shown here is derived from an EMBL/GenBank/DDBJ whole genome shotgun (WGS) entry which is preliminary data.</text>
</comment>
<reference evidence="2 3" key="1">
    <citation type="submission" date="2021-01" db="EMBL/GenBank/DDBJ databases">
        <title>Chryseolinea sp. Jin1 Genome sequencing and assembly.</title>
        <authorList>
            <person name="Kim I."/>
        </authorList>
    </citation>
    <scope>NUCLEOTIDE SEQUENCE [LARGE SCALE GENOMIC DNA]</scope>
    <source>
        <strain evidence="2 3">Jin1</strain>
    </source>
</reference>
<keyword evidence="1" id="KW-1133">Transmembrane helix</keyword>
<accession>A0ABS1KQ61</accession>
<dbReference type="EMBL" id="JAERRB010000003">
    <property type="protein sequence ID" value="MBL0741443.1"/>
    <property type="molecule type" value="Genomic_DNA"/>
</dbReference>